<dbReference type="EMBL" id="LVLJ01000655">
    <property type="protein sequence ID" value="OAE33403.1"/>
    <property type="molecule type" value="Genomic_DNA"/>
</dbReference>
<name>A0A176WL98_MARPO</name>
<reference evidence="2" key="1">
    <citation type="submission" date="2016-03" db="EMBL/GenBank/DDBJ databases">
        <title>Mechanisms controlling the formation of the plant cell surface in tip-growing cells are functionally conserved among land plants.</title>
        <authorList>
            <person name="Honkanen S."/>
            <person name="Jones V.A."/>
            <person name="Morieri G."/>
            <person name="Champion C."/>
            <person name="Hetherington A.J."/>
            <person name="Kelly S."/>
            <person name="Saint-Marcoux D."/>
            <person name="Proust H."/>
            <person name="Prescott H."/>
            <person name="Dolan L."/>
        </authorList>
    </citation>
    <scope>NUCLEOTIDE SEQUENCE [LARGE SCALE GENOMIC DNA]</scope>
    <source>
        <tissue evidence="2">Whole gametophyte</tissue>
    </source>
</reference>
<dbReference type="AlphaFoldDB" id="A0A176WL98"/>
<organism evidence="2 3">
    <name type="scientific">Marchantia polymorpha subsp. ruderalis</name>
    <dbReference type="NCBI Taxonomy" id="1480154"/>
    <lineage>
        <taxon>Eukaryota</taxon>
        <taxon>Viridiplantae</taxon>
        <taxon>Streptophyta</taxon>
        <taxon>Embryophyta</taxon>
        <taxon>Marchantiophyta</taxon>
        <taxon>Marchantiopsida</taxon>
        <taxon>Marchantiidae</taxon>
        <taxon>Marchantiales</taxon>
        <taxon>Marchantiaceae</taxon>
        <taxon>Marchantia</taxon>
    </lineage>
</organism>
<dbReference type="Proteomes" id="UP000077202">
    <property type="component" value="Unassembled WGS sequence"/>
</dbReference>
<proteinExistence type="predicted"/>
<keyword evidence="3" id="KW-1185">Reference proteome</keyword>
<feature type="compositionally biased region" description="Basic residues" evidence="1">
    <location>
        <begin position="160"/>
        <end position="170"/>
    </location>
</feature>
<protein>
    <submittedName>
        <fullName evidence="2">Uncharacterized protein</fullName>
    </submittedName>
</protein>
<comment type="caution">
    <text evidence="2">The sequence shown here is derived from an EMBL/GenBank/DDBJ whole genome shotgun (WGS) entry which is preliminary data.</text>
</comment>
<feature type="region of interest" description="Disordered" evidence="1">
    <location>
        <begin position="157"/>
        <end position="210"/>
    </location>
</feature>
<evidence type="ECO:0000313" key="3">
    <source>
        <dbReference type="Proteomes" id="UP000077202"/>
    </source>
</evidence>
<accession>A0A176WL98</accession>
<sequence>MRSPAVRVRHAAEADFHLPAQSTVEGGCSSAGRMEGYAVEIRQAAGRQGGTVGRCPRFQPRNSLDCSGDCKTAYTKLTVQHSVLRTASYAVPSGGRNFGQRKIWKLSAFSLPSHAVARDFQRVNLICLYWMASNQVTEGNQSGRAFFNLRREKSMSPGLRHARRCQTKRAGKAELPASVLNLPPLDPMTKSKHDMRSTLANGVAPRGLPR</sequence>
<evidence type="ECO:0000256" key="1">
    <source>
        <dbReference type="SAM" id="MobiDB-lite"/>
    </source>
</evidence>
<gene>
    <name evidence="2" type="ORF">AXG93_2852s1220</name>
</gene>
<evidence type="ECO:0000313" key="2">
    <source>
        <dbReference type="EMBL" id="OAE33403.1"/>
    </source>
</evidence>